<protein>
    <submittedName>
        <fullName evidence="2">Uncharacterized protein</fullName>
    </submittedName>
</protein>
<proteinExistence type="predicted"/>
<reference evidence="2 3" key="2">
    <citation type="journal article" date="2017" name="Genome Biol.">
        <title>New reference genome sequences of hot pepper reveal the massive evolution of plant disease-resistance genes by retroduplication.</title>
        <authorList>
            <person name="Kim S."/>
            <person name="Park J."/>
            <person name="Yeom S.I."/>
            <person name="Kim Y.M."/>
            <person name="Seo E."/>
            <person name="Kim K.T."/>
            <person name="Kim M.S."/>
            <person name="Lee J.M."/>
            <person name="Cheong K."/>
            <person name="Shin H.S."/>
            <person name="Kim S.B."/>
            <person name="Han K."/>
            <person name="Lee J."/>
            <person name="Park M."/>
            <person name="Lee H.A."/>
            <person name="Lee H.Y."/>
            <person name="Lee Y."/>
            <person name="Oh S."/>
            <person name="Lee J.H."/>
            <person name="Choi E."/>
            <person name="Choi E."/>
            <person name="Lee S.E."/>
            <person name="Jeon J."/>
            <person name="Kim H."/>
            <person name="Choi G."/>
            <person name="Song H."/>
            <person name="Lee J."/>
            <person name="Lee S.C."/>
            <person name="Kwon J.K."/>
            <person name="Lee H.Y."/>
            <person name="Koo N."/>
            <person name="Hong Y."/>
            <person name="Kim R.W."/>
            <person name="Kang W.H."/>
            <person name="Huh J.H."/>
            <person name="Kang B.C."/>
            <person name="Yang T.J."/>
            <person name="Lee Y.H."/>
            <person name="Bennetzen J.L."/>
            <person name="Choi D."/>
        </authorList>
    </citation>
    <scope>NUCLEOTIDE SEQUENCE [LARGE SCALE GENOMIC DNA]</scope>
    <source>
        <strain evidence="3">cv. CM334</strain>
    </source>
</reference>
<dbReference type="AlphaFoldDB" id="A0A2G2Z266"/>
<reference evidence="2 3" key="1">
    <citation type="journal article" date="2014" name="Nat. Genet.">
        <title>Genome sequence of the hot pepper provides insights into the evolution of pungency in Capsicum species.</title>
        <authorList>
            <person name="Kim S."/>
            <person name="Park M."/>
            <person name="Yeom S.I."/>
            <person name="Kim Y.M."/>
            <person name="Lee J.M."/>
            <person name="Lee H.A."/>
            <person name="Seo E."/>
            <person name="Choi J."/>
            <person name="Cheong K."/>
            <person name="Kim K.T."/>
            <person name="Jung K."/>
            <person name="Lee G.W."/>
            <person name="Oh S.K."/>
            <person name="Bae C."/>
            <person name="Kim S.B."/>
            <person name="Lee H.Y."/>
            <person name="Kim S.Y."/>
            <person name="Kim M.S."/>
            <person name="Kang B.C."/>
            <person name="Jo Y.D."/>
            <person name="Yang H.B."/>
            <person name="Jeong H.J."/>
            <person name="Kang W.H."/>
            <person name="Kwon J.K."/>
            <person name="Shin C."/>
            <person name="Lim J.Y."/>
            <person name="Park J.H."/>
            <person name="Huh J.H."/>
            <person name="Kim J.S."/>
            <person name="Kim B.D."/>
            <person name="Cohen O."/>
            <person name="Paran I."/>
            <person name="Suh M.C."/>
            <person name="Lee S.B."/>
            <person name="Kim Y.K."/>
            <person name="Shin Y."/>
            <person name="Noh S.J."/>
            <person name="Park J."/>
            <person name="Seo Y.S."/>
            <person name="Kwon S.Y."/>
            <person name="Kim H.A."/>
            <person name="Park J.M."/>
            <person name="Kim H.J."/>
            <person name="Choi S.B."/>
            <person name="Bosland P.W."/>
            <person name="Reeves G."/>
            <person name="Jo S.H."/>
            <person name="Lee B.W."/>
            <person name="Cho H.T."/>
            <person name="Choi H.S."/>
            <person name="Lee M.S."/>
            <person name="Yu Y."/>
            <person name="Do Choi Y."/>
            <person name="Park B.S."/>
            <person name="van Deynze A."/>
            <person name="Ashrafi H."/>
            <person name="Hill T."/>
            <person name="Kim W.T."/>
            <person name="Pai H.S."/>
            <person name="Ahn H.K."/>
            <person name="Yeam I."/>
            <person name="Giovannoni J.J."/>
            <person name="Rose J.K."/>
            <person name="Sorensen I."/>
            <person name="Lee S.J."/>
            <person name="Kim R.W."/>
            <person name="Choi I.Y."/>
            <person name="Choi B.S."/>
            <person name="Lim J.S."/>
            <person name="Lee Y.H."/>
            <person name="Choi D."/>
        </authorList>
    </citation>
    <scope>NUCLEOTIDE SEQUENCE [LARGE SCALE GENOMIC DNA]</scope>
    <source>
        <strain evidence="3">cv. CM334</strain>
    </source>
</reference>
<accession>A0A2G2Z266</accession>
<comment type="caution">
    <text evidence="2">The sequence shown here is derived from an EMBL/GenBank/DDBJ whole genome shotgun (WGS) entry which is preliminary data.</text>
</comment>
<sequence>MGNPFDVQHAEGIAQQTIASLDYNLFVATYAEYLSNELQVLNNELDAGLLLKRYVSILWKYGEAKSHKPYASDIKYPRQPKPNSVAPDEELVHIE</sequence>
<evidence type="ECO:0000313" key="3">
    <source>
        <dbReference type="Proteomes" id="UP000222542"/>
    </source>
</evidence>
<dbReference type="PANTHER" id="PTHR33022:SF13">
    <property type="entry name" value="UBIQUITIN-LIKE PROTEASE FAMILY PROFILE DOMAIN-CONTAINING PROTEIN"/>
    <property type="match status" value="1"/>
</dbReference>
<dbReference type="PANTHER" id="PTHR33022">
    <property type="entry name" value="DUF1985 DOMAIN-CONTAINING PROTEIN"/>
    <property type="match status" value="1"/>
</dbReference>
<dbReference type="EMBL" id="AYRZ02000007">
    <property type="protein sequence ID" value="PHT75955.1"/>
    <property type="molecule type" value="Genomic_DNA"/>
</dbReference>
<name>A0A2G2Z266_CAPAN</name>
<feature type="region of interest" description="Disordered" evidence="1">
    <location>
        <begin position="71"/>
        <end position="95"/>
    </location>
</feature>
<keyword evidence="3" id="KW-1185">Reference proteome</keyword>
<evidence type="ECO:0000313" key="2">
    <source>
        <dbReference type="EMBL" id="PHT75955.1"/>
    </source>
</evidence>
<organism evidence="2 3">
    <name type="scientific">Capsicum annuum</name>
    <name type="common">Capsicum pepper</name>
    <dbReference type="NCBI Taxonomy" id="4072"/>
    <lineage>
        <taxon>Eukaryota</taxon>
        <taxon>Viridiplantae</taxon>
        <taxon>Streptophyta</taxon>
        <taxon>Embryophyta</taxon>
        <taxon>Tracheophyta</taxon>
        <taxon>Spermatophyta</taxon>
        <taxon>Magnoliopsida</taxon>
        <taxon>eudicotyledons</taxon>
        <taxon>Gunneridae</taxon>
        <taxon>Pentapetalae</taxon>
        <taxon>asterids</taxon>
        <taxon>lamiids</taxon>
        <taxon>Solanales</taxon>
        <taxon>Solanaceae</taxon>
        <taxon>Solanoideae</taxon>
        <taxon>Capsiceae</taxon>
        <taxon>Capsicum</taxon>
    </lineage>
</organism>
<dbReference type="Gramene" id="PHT75955">
    <property type="protein sequence ID" value="PHT75955"/>
    <property type="gene ID" value="T459_19477"/>
</dbReference>
<evidence type="ECO:0000256" key="1">
    <source>
        <dbReference type="SAM" id="MobiDB-lite"/>
    </source>
</evidence>
<dbReference type="Proteomes" id="UP000222542">
    <property type="component" value="Unassembled WGS sequence"/>
</dbReference>
<gene>
    <name evidence="2" type="ORF">T459_19477</name>
</gene>